<evidence type="ECO:0000313" key="2">
    <source>
        <dbReference type="Proteomes" id="UP000632222"/>
    </source>
</evidence>
<comment type="caution">
    <text evidence="1">The sequence shown here is derived from an EMBL/GenBank/DDBJ whole genome shotgun (WGS) entry which is preliminary data.</text>
</comment>
<protein>
    <recommendedName>
        <fullName evidence="3">HEAT repeat domain-containing protein</fullName>
    </recommendedName>
</protein>
<keyword evidence="2" id="KW-1185">Reference proteome</keyword>
<gene>
    <name evidence="1" type="ORF">GCM10008938_26080</name>
</gene>
<evidence type="ECO:0008006" key="3">
    <source>
        <dbReference type="Google" id="ProtNLM"/>
    </source>
</evidence>
<organism evidence="1 2">
    <name type="scientific">Deinococcus roseus</name>
    <dbReference type="NCBI Taxonomy" id="392414"/>
    <lineage>
        <taxon>Bacteria</taxon>
        <taxon>Thermotogati</taxon>
        <taxon>Deinococcota</taxon>
        <taxon>Deinococci</taxon>
        <taxon>Deinococcales</taxon>
        <taxon>Deinococcaceae</taxon>
        <taxon>Deinococcus</taxon>
    </lineage>
</organism>
<dbReference type="RefSeq" id="WP_189003133.1">
    <property type="nucleotide sequence ID" value="NZ_BMOD01000009.1"/>
</dbReference>
<proteinExistence type="predicted"/>
<accession>A0ABQ2D0F9</accession>
<dbReference type="EMBL" id="BMOD01000009">
    <property type="protein sequence ID" value="GGJ38762.1"/>
    <property type="molecule type" value="Genomic_DNA"/>
</dbReference>
<evidence type="ECO:0000313" key="1">
    <source>
        <dbReference type="EMBL" id="GGJ38762.1"/>
    </source>
</evidence>
<name>A0ABQ2D0F9_9DEIO</name>
<dbReference type="Proteomes" id="UP000632222">
    <property type="component" value="Unassembled WGS sequence"/>
</dbReference>
<sequence length="422" mass="47285">MTSTLLLSSAASAATVDALLKDLKSASQDIRQKALDELADVGDEGFTEKEALQVIAAAGGSYAPTGKYSINAELVSFLRTDPSPKLIQPIVNLFPKLDADARWYALDVLTRYPKNTGALKTYLGLVGKNAAALDGLPVGQLKKQTDTANLLFPALLQYTKFPRLQYDIYDLILAYAYDDQVPAATLRKYEKPILNDYAVLSKRLQTQQQNSGIAWRWEDPYLDDRYLGGILLDLMGFFNTKTANTVLKEALAFKDPYLKGWAAISMVYNDQEVPEENLHEIAASNEMRWTLFDYLQDAKSLDLFPDEFRNQRDLGASDLANQLLKPDALGYEPESIEFVQKFTRQSGDDLSDYYLYRFTDQDGVAYAGLAGPYSPAKVATVTGGEDTYSLFEKWDDHTPEEHYKAFMEDLYYLPDGGEDLDE</sequence>
<reference evidence="2" key="1">
    <citation type="journal article" date="2019" name="Int. J. Syst. Evol. Microbiol.">
        <title>The Global Catalogue of Microorganisms (GCM) 10K type strain sequencing project: providing services to taxonomists for standard genome sequencing and annotation.</title>
        <authorList>
            <consortium name="The Broad Institute Genomics Platform"/>
            <consortium name="The Broad Institute Genome Sequencing Center for Infectious Disease"/>
            <person name="Wu L."/>
            <person name="Ma J."/>
        </authorList>
    </citation>
    <scope>NUCLEOTIDE SEQUENCE [LARGE SCALE GENOMIC DNA]</scope>
    <source>
        <strain evidence="2">JCM 14370</strain>
    </source>
</reference>